<keyword evidence="2" id="KW-0677">Repeat</keyword>
<reference evidence="5 6" key="1">
    <citation type="submission" date="2020-02" db="EMBL/GenBank/DDBJ databases">
        <authorList>
            <person name="Ma Q."/>
            <person name="Huang Y."/>
            <person name="Song X."/>
            <person name="Pei D."/>
        </authorList>
    </citation>
    <scope>NUCLEOTIDE SEQUENCE [LARGE SCALE GENOMIC DNA]</scope>
    <source>
        <strain evidence="5">Sxm20200214</strain>
        <tissue evidence="5">Leaf</tissue>
    </source>
</reference>
<feature type="domain" description="FBD" evidence="4">
    <location>
        <begin position="298"/>
        <end position="363"/>
    </location>
</feature>
<dbReference type="InterPro" id="IPR032675">
    <property type="entry name" value="LRR_dom_sf"/>
</dbReference>
<dbReference type="Gene3D" id="3.80.10.10">
    <property type="entry name" value="Ribonuclease Inhibitor"/>
    <property type="match status" value="1"/>
</dbReference>
<gene>
    <name evidence="5" type="ORF">Bca52824_046424</name>
</gene>
<evidence type="ECO:0000259" key="4">
    <source>
        <dbReference type="SMART" id="SM00579"/>
    </source>
</evidence>
<keyword evidence="1" id="KW-0433">Leucine-rich repeat</keyword>
<feature type="region of interest" description="Disordered" evidence="3">
    <location>
        <begin position="697"/>
        <end position="716"/>
    </location>
</feature>
<dbReference type="SUPFAM" id="SSF52058">
    <property type="entry name" value="L domain-like"/>
    <property type="match status" value="1"/>
</dbReference>
<dbReference type="EMBL" id="JAAMPC010000010">
    <property type="protein sequence ID" value="KAG2286820.1"/>
    <property type="molecule type" value="Genomic_DNA"/>
</dbReference>
<dbReference type="GO" id="GO:0006952">
    <property type="term" value="P:defense response"/>
    <property type="evidence" value="ECO:0007669"/>
    <property type="project" value="InterPro"/>
</dbReference>
<accession>A0A8X7REG9</accession>
<dbReference type="Pfam" id="PF08387">
    <property type="entry name" value="FBD"/>
    <property type="match status" value="1"/>
</dbReference>
<dbReference type="AlphaFoldDB" id="A0A8X7REG9"/>
<organism evidence="5 6">
    <name type="scientific">Brassica carinata</name>
    <name type="common">Ethiopian mustard</name>
    <name type="synonym">Abyssinian cabbage</name>
    <dbReference type="NCBI Taxonomy" id="52824"/>
    <lineage>
        <taxon>Eukaryota</taxon>
        <taxon>Viridiplantae</taxon>
        <taxon>Streptophyta</taxon>
        <taxon>Embryophyta</taxon>
        <taxon>Tracheophyta</taxon>
        <taxon>Spermatophyta</taxon>
        <taxon>Magnoliopsida</taxon>
        <taxon>eudicotyledons</taxon>
        <taxon>Gunneridae</taxon>
        <taxon>Pentapetalae</taxon>
        <taxon>rosids</taxon>
        <taxon>malvids</taxon>
        <taxon>Brassicales</taxon>
        <taxon>Brassicaceae</taxon>
        <taxon>Brassiceae</taxon>
        <taxon>Brassica</taxon>
    </lineage>
</organism>
<evidence type="ECO:0000256" key="2">
    <source>
        <dbReference type="ARBA" id="ARBA00022737"/>
    </source>
</evidence>
<dbReference type="Pfam" id="PF07725">
    <property type="entry name" value="LRR_3"/>
    <property type="match status" value="1"/>
</dbReference>
<dbReference type="InterPro" id="IPR011713">
    <property type="entry name" value="Leu-rich_rpt_3"/>
</dbReference>
<evidence type="ECO:0000313" key="6">
    <source>
        <dbReference type="Proteomes" id="UP000886595"/>
    </source>
</evidence>
<evidence type="ECO:0000256" key="3">
    <source>
        <dbReference type="SAM" id="MobiDB-lite"/>
    </source>
</evidence>
<name>A0A8X7REG9_BRACI</name>
<dbReference type="PANTHER" id="PTHR11017">
    <property type="entry name" value="LEUCINE-RICH REPEAT-CONTAINING PROTEIN"/>
    <property type="match status" value="1"/>
</dbReference>
<evidence type="ECO:0000313" key="5">
    <source>
        <dbReference type="EMBL" id="KAG2286820.1"/>
    </source>
</evidence>
<dbReference type="OrthoDB" id="1114000at2759"/>
<keyword evidence="6" id="KW-1185">Reference proteome</keyword>
<evidence type="ECO:0000256" key="1">
    <source>
        <dbReference type="ARBA" id="ARBA00022614"/>
    </source>
</evidence>
<dbReference type="InterPro" id="IPR044974">
    <property type="entry name" value="Disease_R_plants"/>
</dbReference>
<comment type="caution">
    <text evidence="5">The sequence shown here is derived from an EMBL/GenBank/DDBJ whole genome shotgun (WGS) entry which is preliminary data.</text>
</comment>
<protein>
    <recommendedName>
        <fullName evidence="4">FBD domain-containing protein</fullName>
    </recommendedName>
</protein>
<dbReference type="SMART" id="SM00579">
    <property type="entry name" value="FBD"/>
    <property type="match status" value="1"/>
</dbReference>
<dbReference type="InterPro" id="IPR006566">
    <property type="entry name" value="FBD"/>
</dbReference>
<sequence>MRGSSSINRGDASNELILPVLLSVCEYIKKKEAEGNSSNNQVNSGDASNELLLGMILSANIIKKDAEGSSSSYSYSEVNSCHASNKLVLAIFLRVFRYIKKKEAEGGSSEREVENIETETNITDVNAARPPDTVPTEFTHKATGNAVTISEGTLSASLSFKACILLSPNLQHLALWGYNIVCRLRSEGVLISELKLPPYSSPWFWTWRDPPLLLTEHLFIFTGAMFKERRWVEVDSDIQFEFSCNEEHSKIVECGVQIMAEEGESSSSREWNKQSDGVVKEFEFDKEEWPIKLSNMPPCFVSSLKYVELSTQVTTRTSSQVKLAIYFLRNCAALKKLTLSENFGDDIIKKIKRFQEGLEVLVEAEEIRHVLANETGTGSVIGISFDVSKISGEFSISGQAFEGMRNLRFLQIYDFSRLRITGHMKYLPQLRLLHWDSYPRKRLPPTFQPQCLVELCMKFSNLEKLWGGIQSLANLKKINLNFSSRLKEIPNLSEATNLERLSLWGCTSKEITPEFTHRAKGNSITISSGTFSASSRFKACLLLSPPGEMLAEEGEIKLASSFHDPNREVRFLNCKEVPSEFTHKAKGNSVTISQGTLSASTSFRACILLSPTLQHPLWFGYNIDCRLRSKGILINELECYTGSPLLTKHLLVLRGALFKERRCVEVDSDIQFEFSCYEKHSKIIECGVQIMAEEGESSSSREWNKQSDGAVKVSKDENVIKTNNHTSWWSGLKKLGLRKNKKKSDGVKLLD</sequence>
<dbReference type="Proteomes" id="UP000886595">
    <property type="component" value="Unassembled WGS sequence"/>
</dbReference>
<proteinExistence type="predicted"/>
<dbReference type="PANTHER" id="PTHR11017:SF542">
    <property type="entry name" value="DISEASE RESISTANCE PROTEIN (TIR-NBS-LRR CLASS) FAMILY"/>
    <property type="match status" value="1"/>
</dbReference>